<accession>A0A9D1AH49</accession>
<dbReference type="Proteomes" id="UP000824179">
    <property type="component" value="Unassembled WGS sequence"/>
</dbReference>
<reference evidence="2" key="2">
    <citation type="journal article" date="2021" name="PeerJ">
        <title>Extensive microbial diversity within the chicken gut microbiome revealed by metagenomics and culture.</title>
        <authorList>
            <person name="Gilroy R."/>
            <person name="Ravi A."/>
            <person name="Getino M."/>
            <person name="Pursley I."/>
            <person name="Horton D.L."/>
            <person name="Alikhan N.F."/>
            <person name="Baker D."/>
            <person name="Gharbi K."/>
            <person name="Hall N."/>
            <person name="Watson M."/>
            <person name="Adriaenssens E.M."/>
            <person name="Foster-Nyarko E."/>
            <person name="Jarju S."/>
            <person name="Secka A."/>
            <person name="Antonio M."/>
            <person name="Oren A."/>
            <person name="Chaudhuri R.R."/>
            <person name="La Ragione R."/>
            <person name="Hildebrand F."/>
            <person name="Pallen M.J."/>
        </authorList>
    </citation>
    <scope>NUCLEOTIDE SEQUENCE</scope>
    <source>
        <strain evidence="2">ChiW25-3613</strain>
    </source>
</reference>
<organism evidence="2 3">
    <name type="scientific">Candidatus Coproplasma stercoripullorum</name>
    <dbReference type="NCBI Taxonomy" id="2840751"/>
    <lineage>
        <taxon>Bacteria</taxon>
        <taxon>Bacillati</taxon>
        <taxon>Bacillota</taxon>
        <taxon>Clostridia</taxon>
        <taxon>Eubacteriales</taxon>
        <taxon>Candidatus Coproplasma</taxon>
    </lineage>
</organism>
<protein>
    <recommendedName>
        <fullName evidence="4">Zinc ribbon domain-containing protein</fullName>
    </recommendedName>
</protein>
<evidence type="ECO:0008006" key="4">
    <source>
        <dbReference type="Google" id="ProtNLM"/>
    </source>
</evidence>
<feature type="transmembrane region" description="Helical" evidence="1">
    <location>
        <begin position="110"/>
        <end position="130"/>
    </location>
</feature>
<feature type="transmembrane region" description="Helical" evidence="1">
    <location>
        <begin position="273"/>
        <end position="293"/>
    </location>
</feature>
<dbReference type="EMBL" id="DVHB01000123">
    <property type="protein sequence ID" value="HIR40107.1"/>
    <property type="molecule type" value="Genomic_DNA"/>
</dbReference>
<sequence length="317" mass="35349">MSLIKCPECGQMISSTTKQCVHCGCKISFCNECGNVLVGDVKQCPNCGAPIGAEEAKTAPVTTTITPIATSNSTDSDSAEPENSSIKAIWKKGDIVGAKRDKTMKRTIEVLGSITGSLFSAIMIILLIWVTQNELDRLLNLSKFYDPLKTMLIIMIVIAVCTAVLANIRSLHMYYRSTRYLSRENIDVCAYFEKYRKDDAEEPYADLIDSVDDEDMVLAYFTKNINYMPRIYIIKIIDICITLAVCVLLSVMVMRLFDSLVVLVATMQPMEVDIGSCVVAGVMVAVAIVYYFVSRSPLFYKSMKWLAKEYNIDLSDK</sequence>
<keyword evidence="1" id="KW-0812">Transmembrane</keyword>
<keyword evidence="1" id="KW-1133">Transmembrane helix</keyword>
<comment type="caution">
    <text evidence="2">The sequence shown here is derived from an EMBL/GenBank/DDBJ whole genome shotgun (WGS) entry which is preliminary data.</text>
</comment>
<evidence type="ECO:0000313" key="2">
    <source>
        <dbReference type="EMBL" id="HIR40107.1"/>
    </source>
</evidence>
<name>A0A9D1AH49_9FIRM</name>
<feature type="transmembrane region" description="Helical" evidence="1">
    <location>
        <begin position="150"/>
        <end position="168"/>
    </location>
</feature>
<evidence type="ECO:0000256" key="1">
    <source>
        <dbReference type="SAM" id="Phobius"/>
    </source>
</evidence>
<evidence type="ECO:0000313" key="3">
    <source>
        <dbReference type="Proteomes" id="UP000824179"/>
    </source>
</evidence>
<keyword evidence="1" id="KW-0472">Membrane</keyword>
<reference evidence="2" key="1">
    <citation type="submission" date="2020-10" db="EMBL/GenBank/DDBJ databases">
        <authorList>
            <person name="Gilroy R."/>
        </authorList>
    </citation>
    <scope>NUCLEOTIDE SEQUENCE</scope>
    <source>
        <strain evidence="2">ChiW25-3613</strain>
    </source>
</reference>
<dbReference type="AlphaFoldDB" id="A0A9D1AH49"/>
<proteinExistence type="predicted"/>
<feature type="transmembrane region" description="Helical" evidence="1">
    <location>
        <begin position="232"/>
        <end position="253"/>
    </location>
</feature>
<gene>
    <name evidence="2" type="ORF">IAB90_06990</name>
</gene>